<gene>
    <name evidence="9" type="ORF">SAMN02745218_00758</name>
</gene>
<dbReference type="InterPro" id="IPR018392">
    <property type="entry name" value="LysM"/>
</dbReference>
<reference evidence="10" key="1">
    <citation type="submission" date="2016-11" db="EMBL/GenBank/DDBJ databases">
        <authorList>
            <person name="Varghese N."/>
            <person name="Submissions S."/>
        </authorList>
    </citation>
    <scope>NUCLEOTIDE SEQUENCE [LARGE SCALE GENOMIC DNA]</scope>
    <source>
        <strain evidence="10">DSM 11792</strain>
    </source>
</reference>
<dbReference type="AlphaFoldDB" id="A0A1M4VVH5"/>
<dbReference type="PANTHER" id="PTHR47053:SF1">
    <property type="entry name" value="MUREIN DD-ENDOPEPTIDASE MEPH-RELATED"/>
    <property type="match status" value="1"/>
</dbReference>
<dbReference type="Pfam" id="PF00877">
    <property type="entry name" value="NLPC_P60"/>
    <property type="match status" value="1"/>
</dbReference>
<dbReference type="CDD" id="cd00118">
    <property type="entry name" value="LysM"/>
    <property type="match status" value="2"/>
</dbReference>
<dbReference type="RefSeq" id="WP_073163315.1">
    <property type="nucleotide sequence ID" value="NZ_FQUW01000008.1"/>
</dbReference>
<evidence type="ECO:0000256" key="3">
    <source>
        <dbReference type="ARBA" id="ARBA00022729"/>
    </source>
</evidence>
<sequence>MQKLPYPPPRSGRWWLVLLLGSLMLCLVPSISWANLKHTVAAGETLYGLSQKYGVTVNALQAANGISGHLIYPGQVLIIPGQSTAGPSRNNAVTGNGSTSDGVSKYTVRPGDSLYAIALRYGASVEALKNANNLTSDLIYPGWVLILPRGSQEASNAAPRVSRSGTGSIRAVLATADSLLGSPYTYGASGPGAFDCSGFTSYVFRKAAGINLPHNAAAQAQLGKRVERSDLSPGDLVFFSYYGSGNINHVGIYVGQDRFIHASTTRGVIYSSLNDSYYAANYRGATRILPG</sequence>
<keyword evidence="4" id="KW-0677">Repeat</keyword>
<dbReference type="InterPro" id="IPR036779">
    <property type="entry name" value="LysM_dom_sf"/>
</dbReference>
<keyword evidence="5" id="KW-0378">Hydrolase</keyword>
<proteinExistence type="inferred from homology"/>
<dbReference type="SMART" id="SM00257">
    <property type="entry name" value="LysM"/>
    <property type="match status" value="2"/>
</dbReference>
<dbReference type="SUPFAM" id="SSF54106">
    <property type="entry name" value="LysM domain"/>
    <property type="match status" value="2"/>
</dbReference>
<keyword evidence="2" id="KW-0645">Protease</keyword>
<evidence type="ECO:0000256" key="5">
    <source>
        <dbReference type="ARBA" id="ARBA00022801"/>
    </source>
</evidence>
<dbReference type="OrthoDB" id="9808890at2"/>
<dbReference type="Pfam" id="PF01476">
    <property type="entry name" value="LysM"/>
    <property type="match status" value="2"/>
</dbReference>
<evidence type="ECO:0000256" key="2">
    <source>
        <dbReference type="ARBA" id="ARBA00022670"/>
    </source>
</evidence>
<dbReference type="PROSITE" id="PS51935">
    <property type="entry name" value="NLPC_P60"/>
    <property type="match status" value="1"/>
</dbReference>
<comment type="similarity">
    <text evidence="1">Belongs to the peptidase C40 family.</text>
</comment>
<evidence type="ECO:0000313" key="10">
    <source>
        <dbReference type="Proteomes" id="UP000184196"/>
    </source>
</evidence>
<dbReference type="SUPFAM" id="SSF54001">
    <property type="entry name" value="Cysteine proteinases"/>
    <property type="match status" value="1"/>
</dbReference>
<evidence type="ECO:0000256" key="4">
    <source>
        <dbReference type="ARBA" id="ARBA00022737"/>
    </source>
</evidence>
<dbReference type="InterPro" id="IPR038765">
    <property type="entry name" value="Papain-like_cys_pep_sf"/>
</dbReference>
<keyword evidence="10" id="KW-1185">Reference proteome</keyword>
<dbReference type="InterPro" id="IPR051202">
    <property type="entry name" value="Peptidase_C40"/>
</dbReference>
<keyword evidence="3" id="KW-0732">Signal</keyword>
<dbReference type="EMBL" id="FQUW01000008">
    <property type="protein sequence ID" value="SHE73011.1"/>
    <property type="molecule type" value="Genomic_DNA"/>
</dbReference>
<dbReference type="PROSITE" id="PS51782">
    <property type="entry name" value="LYSM"/>
    <property type="match status" value="2"/>
</dbReference>
<organism evidence="9 10">
    <name type="scientific">Desulfofundulus australicus DSM 11792</name>
    <dbReference type="NCBI Taxonomy" id="1121425"/>
    <lineage>
        <taxon>Bacteria</taxon>
        <taxon>Bacillati</taxon>
        <taxon>Bacillota</taxon>
        <taxon>Clostridia</taxon>
        <taxon>Eubacteriales</taxon>
        <taxon>Peptococcaceae</taxon>
        <taxon>Desulfofundulus</taxon>
    </lineage>
</organism>
<protein>
    <submittedName>
        <fullName evidence="9">Peptidoglycan endopeptidase LytE</fullName>
    </submittedName>
</protein>
<dbReference type="InterPro" id="IPR000064">
    <property type="entry name" value="NLP_P60_dom"/>
</dbReference>
<evidence type="ECO:0000313" key="9">
    <source>
        <dbReference type="EMBL" id="SHE73011.1"/>
    </source>
</evidence>
<evidence type="ECO:0000256" key="6">
    <source>
        <dbReference type="ARBA" id="ARBA00022807"/>
    </source>
</evidence>
<dbReference type="GO" id="GO:0006508">
    <property type="term" value="P:proteolysis"/>
    <property type="evidence" value="ECO:0007669"/>
    <property type="project" value="UniProtKB-KW"/>
</dbReference>
<keyword evidence="6" id="KW-0788">Thiol protease</keyword>
<dbReference type="Proteomes" id="UP000184196">
    <property type="component" value="Unassembled WGS sequence"/>
</dbReference>
<dbReference type="Gene3D" id="3.90.1720.10">
    <property type="entry name" value="endopeptidase domain like (from Nostoc punctiforme)"/>
    <property type="match status" value="1"/>
</dbReference>
<dbReference type="PANTHER" id="PTHR47053">
    <property type="entry name" value="MUREIN DD-ENDOPEPTIDASE MEPH-RELATED"/>
    <property type="match status" value="1"/>
</dbReference>
<evidence type="ECO:0000259" key="8">
    <source>
        <dbReference type="PROSITE" id="PS51935"/>
    </source>
</evidence>
<feature type="domain" description="LysM" evidence="7">
    <location>
        <begin position="36"/>
        <end position="79"/>
    </location>
</feature>
<evidence type="ECO:0000259" key="7">
    <source>
        <dbReference type="PROSITE" id="PS51782"/>
    </source>
</evidence>
<feature type="domain" description="NlpC/P60" evidence="8">
    <location>
        <begin position="166"/>
        <end position="289"/>
    </location>
</feature>
<accession>A0A1M4VVH5</accession>
<dbReference type="Gene3D" id="3.10.350.10">
    <property type="entry name" value="LysM domain"/>
    <property type="match status" value="2"/>
</dbReference>
<evidence type="ECO:0000256" key="1">
    <source>
        <dbReference type="ARBA" id="ARBA00007074"/>
    </source>
</evidence>
<dbReference type="GO" id="GO:0008234">
    <property type="term" value="F:cysteine-type peptidase activity"/>
    <property type="evidence" value="ECO:0007669"/>
    <property type="project" value="UniProtKB-KW"/>
</dbReference>
<name>A0A1M4VVH5_9FIRM</name>
<feature type="domain" description="LysM" evidence="7">
    <location>
        <begin position="104"/>
        <end position="147"/>
    </location>
</feature>